<feature type="transmembrane region" description="Helical" evidence="1">
    <location>
        <begin position="182"/>
        <end position="199"/>
    </location>
</feature>
<dbReference type="Proteomes" id="UP001313282">
    <property type="component" value="Unassembled WGS sequence"/>
</dbReference>
<accession>A0AAN8MQH2</accession>
<protein>
    <submittedName>
        <fullName evidence="2">Uncharacterized protein</fullName>
    </submittedName>
</protein>
<keyword evidence="1" id="KW-0812">Transmembrane</keyword>
<feature type="transmembrane region" description="Helical" evidence="1">
    <location>
        <begin position="151"/>
        <end position="170"/>
    </location>
</feature>
<reference evidence="2 3" key="1">
    <citation type="submission" date="2019-10" db="EMBL/GenBank/DDBJ databases">
        <authorList>
            <person name="Palmer J.M."/>
        </authorList>
    </citation>
    <scope>NUCLEOTIDE SEQUENCE [LARGE SCALE GENOMIC DNA]</scope>
    <source>
        <strain evidence="2 3">TWF718</strain>
    </source>
</reference>
<evidence type="ECO:0000313" key="3">
    <source>
        <dbReference type="Proteomes" id="UP001313282"/>
    </source>
</evidence>
<keyword evidence="1" id="KW-0472">Membrane</keyword>
<gene>
    <name evidence="2" type="ORF">TWF718_009912</name>
</gene>
<comment type="caution">
    <text evidence="2">The sequence shown here is derived from an EMBL/GenBank/DDBJ whole genome shotgun (WGS) entry which is preliminary data.</text>
</comment>
<keyword evidence="3" id="KW-1185">Reference proteome</keyword>
<name>A0AAN8MQH2_9PEZI</name>
<organism evidence="2 3">
    <name type="scientific">Orbilia javanica</name>
    <dbReference type="NCBI Taxonomy" id="47235"/>
    <lineage>
        <taxon>Eukaryota</taxon>
        <taxon>Fungi</taxon>
        <taxon>Dikarya</taxon>
        <taxon>Ascomycota</taxon>
        <taxon>Pezizomycotina</taxon>
        <taxon>Orbiliomycetes</taxon>
        <taxon>Orbiliales</taxon>
        <taxon>Orbiliaceae</taxon>
        <taxon>Orbilia</taxon>
    </lineage>
</organism>
<keyword evidence="1" id="KW-1133">Transmembrane helix</keyword>
<proteinExistence type="predicted"/>
<evidence type="ECO:0000256" key="1">
    <source>
        <dbReference type="SAM" id="Phobius"/>
    </source>
</evidence>
<dbReference type="AlphaFoldDB" id="A0AAN8MQH2"/>
<dbReference type="EMBL" id="JAVHNR010000007">
    <property type="protein sequence ID" value="KAK6337128.1"/>
    <property type="molecule type" value="Genomic_DNA"/>
</dbReference>
<evidence type="ECO:0000313" key="2">
    <source>
        <dbReference type="EMBL" id="KAK6337128.1"/>
    </source>
</evidence>
<sequence>MSHSRPVDSAAGESASSALVVPTATPASAQASAQAFATRPSASLNNQIPSRIAVLFIFPGPFNQIDPHPVADRLPAGSTDIRYITHIRRRNRLTFSFFRESSFEITLNREDLDIPYAIVDIGRASSTRLIDTYWARGRASDITIHMRLSRLLQVLIVCLITVMQIALTAINNWVLDLKWLEIVQVSLQAIETILVFVILS</sequence>